<dbReference type="AlphaFoldDB" id="A0AA39HTU2"/>
<feature type="chain" id="PRO_5041303660" description="Glycine-rich protein" evidence="1">
    <location>
        <begin position="18"/>
        <end position="111"/>
    </location>
</feature>
<dbReference type="EMBL" id="JAUCMV010000003">
    <property type="protein sequence ID" value="KAK0410803.1"/>
    <property type="molecule type" value="Genomic_DNA"/>
</dbReference>
<organism evidence="2 3">
    <name type="scientific">Steinernema hermaphroditum</name>
    <dbReference type="NCBI Taxonomy" id="289476"/>
    <lineage>
        <taxon>Eukaryota</taxon>
        <taxon>Metazoa</taxon>
        <taxon>Ecdysozoa</taxon>
        <taxon>Nematoda</taxon>
        <taxon>Chromadorea</taxon>
        <taxon>Rhabditida</taxon>
        <taxon>Tylenchina</taxon>
        <taxon>Panagrolaimomorpha</taxon>
        <taxon>Strongyloidoidea</taxon>
        <taxon>Steinernematidae</taxon>
        <taxon>Steinernema</taxon>
    </lineage>
</organism>
<accession>A0AA39HTU2</accession>
<feature type="signal peptide" evidence="1">
    <location>
        <begin position="1"/>
        <end position="17"/>
    </location>
</feature>
<evidence type="ECO:0000256" key="1">
    <source>
        <dbReference type="SAM" id="SignalP"/>
    </source>
</evidence>
<evidence type="ECO:0000313" key="3">
    <source>
        <dbReference type="Proteomes" id="UP001175271"/>
    </source>
</evidence>
<evidence type="ECO:0000313" key="2">
    <source>
        <dbReference type="EMBL" id="KAK0410803.1"/>
    </source>
</evidence>
<dbReference type="Proteomes" id="UP001175271">
    <property type="component" value="Unassembled WGS sequence"/>
</dbReference>
<reference evidence="2" key="1">
    <citation type="submission" date="2023-06" db="EMBL/GenBank/DDBJ databases">
        <title>Genomic analysis of the entomopathogenic nematode Steinernema hermaphroditum.</title>
        <authorList>
            <person name="Schwarz E.M."/>
            <person name="Heppert J.K."/>
            <person name="Baniya A."/>
            <person name="Schwartz H.T."/>
            <person name="Tan C.-H."/>
            <person name="Antoshechkin I."/>
            <person name="Sternberg P.W."/>
            <person name="Goodrich-Blair H."/>
            <person name="Dillman A.R."/>
        </authorList>
    </citation>
    <scope>NUCLEOTIDE SEQUENCE</scope>
    <source>
        <strain evidence="2">PS9179</strain>
        <tissue evidence="2">Whole animal</tissue>
    </source>
</reference>
<sequence length="111" mass="11643">MFAVVFLLSFLFFASEAQWGWQNPSMVPFGGGFNQFNSRFPFGGGGSGFPFNPSFGPGNFAPLDGVDFFRLAMGMDPSFGPMAGPGGFNGALQGAFRGAMIGGMTGMMGKK</sequence>
<keyword evidence="3" id="KW-1185">Reference proteome</keyword>
<name>A0AA39HTU2_9BILA</name>
<evidence type="ECO:0008006" key="4">
    <source>
        <dbReference type="Google" id="ProtNLM"/>
    </source>
</evidence>
<comment type="caution">
    <text evidence="2">The sequence shown here is derived from an EMBL/GenBank/DDBJ whole genome shotgun (WGS) entry which is preliminary data.</text>
</comment>
<keyword evidence="1" id="KW-0732">Signal</keyword>
<protein>
    <recommendedName>
        <fullName evidence="4">Glycine-rich protein</fullName>
    </recommendedName>
</protein>
<proteinExistence type="predicted"/>
<gene>
    <name evidence="2" type="ORF">QR680_005330</name>
</gene>